<evidence type="ECO:0000313" key="1">
    <source>
        <dbReference type="EMBL" id="QIV87863.1"/>
    </source>
</evidence>
<dbReference type="RefSeq" id="WP_172512415.1">
    <property type="nucleotide sequence ID" value="NZ_CP032549.1"/>
</dbReference>
<evidence type="ECO:0000313" key="2">
    <source>
        <dbReference type="Proteomes" id="UP000502331"/>
    </source>
</evidence>
<reference evidence="1 2" key="1">
    <citation type="submission" date="2018-09" db="EMBL/GenBank/DDBJ databases">
        <title>Glutamicibacter mishrai S5-52T (LMG 29155T = KCTC 39846T).</title>
        <authorList>
            <person name="Das S.K."/>
        </authorList>
    </citation>
    <scope>NUCLEOTIDE SEQUENCE [LARGE SCALE GENOMIC DNA]</scope>
    <source>
        <strain evidence="1 2">S5-52</strain>
    </source>
</reference>
<dbReference type="Gene3D" id="1.20.120.450">
    <property type="entry name" value="dinb family like domain"/>
    <property type="match status" value="1"/>
</dbReference>
<sequence>MNSLAPNEQILVRLLLEKFDQIFETVQDIPEDSVNGCLPMHGSNSPVQILLHCCGMMRRWSSTVNLGVEIPRDRDAEFSTTMDKSDALKVASEARTAFVADLARTQLQQAPAVLPTGRKVEYWMATCEGVLLHVYEEFCQHLGHLEITRDYLKLTTD</sequence>
<proteinExistence type="predicted"/>
<gene>
    <name evidence="1" type="ORF">D3791_12545</name>
</gene>
<dbReference type="InterPro" id="IPR034660">
    <property type="entry name" value="DinB/YfiT-like"/>
</dbReference>
<protein>
    <submittedName>
        <fullName evidence="1">DUF664 domain-containing protein</fullName>
    </submittedName>
</protein>
<organism evidence="1 2">
    <name type="scientific">Glutamicibacter mishrai</name>
    <dbReference type="NCBI Taxonomy" id="1775880"/>
    <lineage>
        <taxon>Bacteria</taxon>
        <taxon>Bacillati</taxon>
        <taxon>Actinomycetota</taxon>
        <taxon>Actinomycetes</taxon>
        <taxon>Micrococcales</taxon>
        <taxon>Micrococcaceae</taxon>
        <taxon>Glutamicibacter</taxon>
    </lineage>
</organism>
<accession>A0A6H0SK68</accession>
<name>A0A6H0SK68_9MICC</name>
<dbReference type="EMBL" id="CP032549">
    <property type="protein sequence ID" value="QIV87863.1"/>
    <property type="molecule type" value="Genomic_DNA"/>
</dbReference>
<dbReference type="InterPro" id="IPR007061">
    <property type="entry name" value="MST-like"/>
</dbReference>
<dbReference type="Pfam" id="PF04978">
    <property type="entry name" value="MST"/>
    <property type="match status" value="1"/>
</dbReference>
<dbReference type="Proteomes" id="UP000502331">
    <property type="component" value="Chromosome"/>
</dbReference>
<dbReference type="AlphaFoldDB" id="A0A6H0SK68"/>
<keyword evidence="2" id="KW-1185">Reference proteome</keyword>
<dbReference type="SUPFAM" id="SSF109854">
    <property type="entry name" value="DinB/YfiT-like putative metalloenzymes"/>
    <property type="match status" value="1"/>
</dbReference>